<proteinExistence type="predicted"/>
<keyword evidence="3" id="KW-1185">Reference proteome</keyword>
<dbReference type="AlphaFoldDB" id="A0A158IV90"/>
<evidence type="ECO:0000313" key="3">
    <source>
        <dbReference type="Proteomes" id="UP000054740"/>
    </source>
</evidence>
<gene>
    <name evidence="2" type="ORF">AWB70_05455</name>
</gene>
<protein>
    <submittedName>
        <fullName evidence="2">Uncharacterized protein</fullName>
    </submittedName>
</protein>
<reference evidence="3" key="1">
    <citation type="submission" date="2016-01" db="EMBL/GenBank/DDBJ databases">
        <authorList>
            <person name="Peeters C."/>
        </authorList>
    </citation>
    <scope>NUCLEOTIDE SEQUENCE [LARGE SCALE GENOMIC DNA]</scope>
</reference>
<dbReference type="EMBL" id="FCNY02000016">
    <property type="protein sequence ID" value="SAL60488.1"/>
    <property type="molecule type" value="Genomic_DNA"/>
</dbReference>
<accession>A0A158IV90</accession>
<feature type="region of interest" description="Disordered" evidence="1">
    <location>
        <begin position="1"/>
        <end position="28"/>
    </location>
</feature>
<evidence type="ECO:0000313" key="2">
    <source>
        <dbReference type="EMBL" id="SAL60488.1"/>
    </source>
</evidence>
<sequence length="51" mass="6099">MIDETHEIADNTDSQRVAPQSLPAHEGRTLHRDTHYDWMDFHSIPELLREW</sequence>
<evidence type="ECO:0000256" key="1">
    <source>
        <dbReference type="SAM" id="MobiDB-lite"/>
    </source>
</evidence>
<name>A0A158IV90_CABCO</name>
<dbReference type="Proteomes" id="UP000054740">
    <property type="component" value="Unassembled WGS sequence"/>
</dbReference>
<organism evidence="2 3">
    <name type="scientific">Caballeronia cordobensis</name>
    <name type="common">Burkholderia cordobensis</name>
    <dbReference type="NCBI Taxonomy" id="1353886"/>
    <lineage>
        <taxon>Bacteria</taxon>
        <taxon>Pseudomonadati</taxon>
        <taxon>Pseudomonadota</taxon>
        <taxon>Betaproteobacteria</taxon>
        <taxon>Burkholderiales</taxon>
        <taxon>Burkholderiaceae</taxon>
        <taxon>Caballeronia</taxon>
    </lineage>
</organism>
<dbReference type="RefSeq" id="WP_159680325.1">
    <property type="nucleotide sequence ID" value="NZ_FCNY02000016.1"/>
</dbReference>